<dbReference type="AlphaFoldDB" id="A0A4P6JMS2"/>
<name>A0A4P6JMS2_KTERU</name>
<accession>A0A4P6JMS2</accession>
<gene>
    <name evidence="2" type="ORF">EPA93_11465</name>
</gene>
<dbReference type="Proteomes" id="UP000290365">
    <property type="component" value="Chromosome"/>
</dbReference>
<dbReference type="KEGG" id="kbs:EPA93_11465"/>
<proteinExistence type="predicted"/>
<evidence type="ECO:0000256" key="1">
    <source>
        <dbReference type="SAM" id="MobiDB-lite"/>
    </source>
</evidence>
<keyword evidence="3" id="KW-1185">Reference proteome</keyword>
<sequence length="110" mass="12438">MEQSQKRIGGKPLPPPPSGPPPWFKDVPGTLEVKVRVLTRDHPEYEGSKHRIQTVDRFLANSPKASNGNPYTIEWMDPFHGKKHTIDLTQWATDARDALVNIECSFHPAK</sequence>
<protein>
    <submittedName>
        <fullName evidence="2">Uncharacterized protein</fullName>
    </submittedName>
</protein>
<organism evidence="2 3">
    <name type="scientific">Ktedonosporobacter rubrisoli</name>
    <dbReference type="NCBI Taxonomy" id="2509675"/>
    <lineage>
        <taxon>Bacteria</taxon>
        <taxon>Bacillati</taxon>
        <taxon>Chloroflexota</taxon>
        <taxon>Ktedonobacteria</taxon>
        <taxon>Ktedonobacterales</taxon>
        <taxon>Ktedonosporobacteraceae</taxon>
        <taxon>Ktedonosporobacter</taxon>
    </lineage>
</organism>
<dbReference type="RefSeq" id="WP_129887510.1">
    <property type="nucleotide sequence ID" value="NZ_CP035758.1"/>
</dbReference>
<reference evidence="2 3" key="1">
    <citation type="submission" date="2019-01" db="EMBL/GenBank/DDBJ databases">
        <title>Ktedonosporobacter rubrisoli SCAWS-G2.</title>
        <authorList>
            <person name="Huang Y."/>
            <person name="Yan B."/>
        </authorList>
    </citation>
    <scope>NUCLEOTIDE SEQUENCE [LARGE SCALE GENOMIC DNA]</scope>
    <source>
        <strain evidence="2 3">SCAWS-G2</strain>
    </source>
</reference>
<evidence type="ECO:0000313" key="3">
    <source>
        <dbReference type="Proteomes" id="UP000290365"/>
    </source>
</evidence>
<feature type="compositionally biased region" description="Pro residues" evidence="1">
    <location>
        <begin position="12"/>
        <end position="23"/>
    </location>
</feature>
<evidence type="ECO:0000313" key="2">
    <source>
        <dbReference type="EMBL" id="QBD76587.1"/>
    </source>
</evidence>
<feature type="region of interest" description="Disordered" evidence="1">
    <location>
        <begin position="1"/>
        <end position="26"/>
    </location>
</feature>
<dbReference type="EMBL" id="CP035758">
    <property type="protein sequence ID" value="QBD76587.1"/>
    <property type="molecule type" value="Genomic_DNA"/>
</dbReference>